<keyword evidence="2" id="KW-1185">Reference proteome</keyword>
<accession>A0AAV4UPA6</accession>
<sequence length="82" mass="8886">MNLTNDSFIREEPFCVSHCCRVDGEETHVGAETNRVRHSASSVRRLPPVAQKVSLSNSGGTLLPTSPAVADTSVCHSRHVRS</sequence>
<comment type="caution">
    <text evidence="1">The sequence shown here is derived from an EMBL/GenBank/DDBJ whole genome shotgun (WGS) entry which is preliminary data.</text>
</comment>
<proteinExistence type="predicted"/>
<dbReference type="Proteomes" id="UP001054945">
    <property type="component" value="Unassembled WGS sequence"/>
</dbReference>
<gene>
    <name evidence="1" type="ORF">CEXT_369821</name>
</gene>
<name>A0AAV4UPA6_CAEEX</name>
<protein>
    <submittedName>
        <fullName evidence="1">Uncharacterized protein</fullName>
    </submittedName>
</protein>
<dbReference type="AlphaFoldDB" id="A0AAV4UPA6"/>
<evidence type="ECO:0000313" key="2">
    <source>
        <dbReference type="Proteomes" id="UP001054945"/>
    </source>
</evidence>
<reference evidence="1 2" key="1">
    <citation type="submission" date="2021-06" db="EMBL/GenBank/DDBJ databases">
        <title>Caerostris extrusa draft genome.</title>
        <authorList>
            <person name="Kono N."/>
            <person name="Arakawa K."/>
        </authorList>
    </citation>
    <scope>NUCLEOTIDE SEQUENCE [LARGE SCALE GENOMIC DNA]</scope>
</reference>
<evidence type="ECO:0000313" key="1">
    <source>
        <dbReference type="EMBL" id="GIY59562.1"/>
    </source>
</evidence>
<dbReference type="EMBL" id="BPLR01013215">
    <property type="protein sequence ID" value="GIY59562.1"/>
    <property type="molecule type" value="Genomic_DNA"/>
</dbReference>
<organism evidence="1 2">
    <name type="scientific">Caerostris extrusa</name>
    <name type="common">Bark spider</name>
    <name type="synonym">Caerostris bankana</name>
    <dbReference type="NCBI Taxonomy" id="172846"/>
    <lineage>
        <taxon>Eukaryota</taxon>
        <taxon>Metazoa</taxon>
        <taxon>Ecdysozoa</taxon>
        <taxon>Arthropoda</taxon>
        <taxon>Chelicerata</taxon>
        <taxon>Arachnida</taxon>
        <taxon>Araneae</taxon>
        <taxon>Araneomorphae</taxon>
        <taxon>Entelegynae</taxon>
        <taxon>Araneoidea</taxon>
        <taxon>Araneidae</taxon>
        <taxon>Caerostris</taxon>
    </lineage>
</organism>